<accession>A0A8X6KJX8</accession>
<evidence type="ECO:0000256" key="1">
    <source>
        <dbReference type="SAM" id="MobiDB-lite"/>
    </source>
</evidence>
<feature type="region of interest" description="Disordered" evidence="1">
    <location>
        <begin position="124"/>
        <end position="145"/>
    </location>
</feature>
<name>A0A8X6KJX8_TRICU</name>
<dbReference type="EMBL" id="BMAO01021636">
    <property type="protein sequence ID" value="GFQ76249.1"/>
    <property type="molecule type" value="Genomic_DNA"/>
</dbReference>
<protein>
    <submittedName>
        <fullName evidence="2">Uncharacterized protein</fullName>
    </submittedName>
</protein>
<evidence type="ECO:0000313" key="3">
    <source>
        <dbReference type="Proteomes" id="UP000887116"/>
    </source>
</evidence>
<comment type="caution">
    <text evidence="2">The sequence shown here is derived from an EMBL/GenBank/DDBJ whole genome shotgun (WGS) entry which is preliminary data.</text>
</comment>
<dbReference type="Proteomes" id="UP000887116">
    <property type="component" value="Unassembled WGS sequence"/>
</dbReference>
<keyword evidence="3" id="KW-1185">Reference proteome</keyword>
<gene>
    <name evidence="2" type="ORF">TNCT_386921</name>
</gene>
<evidence type="ECO:0000313" key="2">
    <source>
        <dbReference type="EMBL" id="GFQ76249.1"/>
    </source>
</evidence>
<reference evidence="2" key="1">
    <citation type="submission" date="2020-07" db="EMBL/GenBank/DDBJ databases">
        <title>Multicomponent nature underlies the extraordinary mechanical properties of spider dragline silk.</title>
        <authorList>
            <person name="Kono N."/>
            <person name="Nakamura H."/>
            <person name="Mori M."/>
            <person name="Yoshida Y."/>
            <person name="Ohtoshi R."/>
            <person name="Malay A.D."/>
            <person name="Moran D.A.P."/>
            <person name="Tomita M."/>
            <person name="Numata K."/>
            <person name="Arakawa K."/>
        </authorList>
    </citation>
    <scope>NUCLEOTIDE SEQUENCE</scope>
</reference>
<organism evidence="2 3">
    <name type="scientific">Trichonephila clavata</name>
    <name type="common">Joro spider</name>
    <name type="synonym">Nephila clavata</name>
    <dbReference type="NCBI Taxonomy" id="2740835"/>
    <lineage>
        <taxon>Eukaryota</taxon>
        <taxon>Metazoa</taxon>
        <taxon>Ecdysozoa</taxon>
        <taxon>Arthropoda</taxon>
        <taxon>Chelicerata</taxon>
        <taxon>Arachnida</taxon>
        <taxon>Araneae</taxon>
        <taxon>Araneomorphae</taxon>
        <taxon>Entelegynae</taxon>
        <taxon>Araneoidea</taxon>
        <taxon>Nephilidae</taxon>
        <taxon>Trichonephila</taxon>
    </lineage>
</organism>
<feature type="compositionally biased region" description="Polar residues" evidence="1">
    <location>
        <begin position="77"/>
        <end position="97"/>
    </location>
</feature>
<proteinExistence type="predicted"/>
<feature type="compositionally biased region" description="Polar residues" evidence="1">
    <location>
        <begin position="124"/>
        <end position="134"/>
    </location>
</feature>
<sequence>MRLKQIKDDTEKHSALVPLRIKRSEKIDSANSSWKMRILFDFHFLKRKLTSSEVFRKSSSQELQLQLPIHNTDQDPKNSSSNSQFTTQIKLPSTPAPTRNLLQIKLPRTPAPTLNSQQIKILRTSAPTRNSQQIKLPRTPAPTLNSQQIKILRTPAPTRN</sequence>
<dbReference type="AlphaFoldDB" id="A0A8X6KJX8"/>
<feature type="region of interest" description="Disordered" evidence="1">
    <location>
        <begin position="60"/>
        <end position="97"/>
    </location>
</feature>